<gene>
    <name evidence="2" type="ORF">NS226_23610</name>
</gene>
<evidence type="ECO:0000313" key="3">
    <source>
        <dbReference type="Proteomes" id="UP000078272"/>
    </source>
</evidence>
<dbReference type="Pfam" id="PF15940">
    <property type="entry name" value="YjcB"/>
    <property type="match status" value="1"/>
</dbReference>
<dbReference type="InterPro" id="IPR016958">
    <property type="entry name" value="UCP030798"/>
</dbReference>
<accession>A0A175QGQ3</accession>
<proteinExistence type="predicted"/>
<feature type="transmembrane region" description="Helical" evidence="1">
    <location>
        <begin position="6"/>
        <end position="27"/>
    </location>
</feature>
<dbReference type="EMBL" id="LDPZ01000174">
    <property type="protein sequence ID" value="KTQ73019.1"/>
    <property type="molecule type" value="Genomic_DNA"/>
</dbReference>
<sequence length="93" mass="10443">MATLTTSFLVMRWELLSAVMMFFASTLKTRLRQDSHHVMAFLCGGVGVGLSCWFVTGLMGITLSMENVHHFLSVSKEVFIDMMSRAPANWPMP</sequence>
<keyword evidence="1" id="KW-0472">Membrane</keyword>
<evidence type="ECO:0000256" key="1">
    <source>
        <dbReference type="SAM" id="Phobius"/>
    </source>
</evidence>
<evidence type="ECO:0000313" key="2">
    <source>
        <dbReference type="EMBL" id="KTQ73019.1"/>
    </source>
</evidence>
<comment type="caution">
    <text evidence="2">The sequence shown here is derived from an EMBL/GenBank/DDBJ whole genome shotgun (WGS) entry which is preliminary data.</text>
</comment>
<keyword evidence="1" id="KW-1133">Transmembrane helix</keyword>
<reference evidence="2 3" key="1">
    <citation type="journal article" date="2016" name="Front. Microbiol.">
        <title>Genomic Resource of Rice Seed Associated Bacteria.</title>
        <authorList>
            <person name="Midha S."/>
            <person name="Bansal K."/>
            <person name="Sharma S."/>
            <person name="Kumar N."/>
            <person name="Patil P.P."/>
            <person name="Chaudhry V."/>
            <person name="Patil P.B."/>
        </authorList>
    </citation>
    <scope>NUCLEOTIDE SEQUENCE [LARGE SCALE GENOMIC DNA]</scope>
    <source>
        <strain evidence="2 3">NS226</strain>
    </source>
</reference>
<organism evidence="2 3">
    <name type="scientific">Aureimonas ureilytica</name>
    <dbReference type="NCBI Taxonomy" id="401562"/>
    <lineage>
        <taxon>Bacteria</taxon>
        <taxon>Pseudomonadati</taxon>
        <taxon>Pseudomonadota</taxon>
        <taxon>Alphaproteobacteria</taxon>
        <taxon>Hyphomicrobiales</taxon>
        <taxon>Aurantimonadaceae</taxon>
        <taxon>Aureimonas</taxon>
    </lineage>
</organism>
<dbReference type="PATRIC" id="fig|401562.3.peg.1155"/>
<keyword evidence="1" id="KW-0812">Transmembrane</keyword>
<dbReference type="AlphaFoldDB" id="A0A175QGQ3"/>
<dbReference type="Proteomes" id="UP000078272">
    <property type="component" value="Unassembled WGS sequence"/>
</dbReference>
<feature type="transmembrane region" description="Helical" evidence="1">
    <location>
        <begin position="39"/>
        <end position="63"/>
    </location>
</feature>
<dbReference type="PIRSF" id="PIRSF030798">
    <property type="entry name" value="UCP030798"/>
    <property type="match status" value="1"/>
</dbReference>
<protein>
    <submittedName>
        <fullName evidence="2">Membrane protein</fullName>
    </submittedName>
</protein>
<name>A0A175QGQ3_9HYPH</name>
<dbReference type="OrthoDB" id="6541880at2"/>